<dbReference type="GO" id="GO:0016485">
    <property type="term" value="P:protein processing"/>
    <property type="evidence" value="ECO:0007669"/>
    <property type="project" value="TreeGrafter"/>
</dbReference>
<keyword evidence="7" id="KW-0482">Metalloprotease</keyword>
<reference evidence="11 12" key="1">
    <citation type="journal article" date="2011" name="Int. J. Syst. Evol. Microbiol.">
        <title>Description of Undibacterium oligocarboniphilum sp. nov., isolated from purified water, and Undibacterium pigrum strain CCUG 49012 as the type strain of Undibacterium parvum sp. nov., and emended descriptions of the genus Undibacterium and the species Undibacterium pigrum.</title>
        <authorList>
            <person name="Eder W."/>
            <person name="Wanner G."/>
            <person name="Ludwig W."/>
            <person name="Busse H.J."/>
            <person name="Ziemke-Kageler F."/>
            <person name="Lang E."/>
        </authorList>
    </citation>
    <scope>NUCLEOTIDE SEQUENCE [LARGE SCALE GENOMIC DNA]</scope>
    <source>
        <strain evidence="11 12">DSM 23061</strain>
    </source>
</reference>
<dbReference type="InterPro" id="IPR018497">
    <property type="entry name" value="Peptidase_M13_C"/>
</dbReference>
<feature type="signal peptide" evidence="8">
    <location>
        <begin position="1"/>
        <end position="20"/>
    </location>
</feature>
<keyword evidence="8" id="KW-0732">Signal</keyword>
<evidence type="ECO:0000256" key="5">
    <source>
        <dbReference type="ARBA" id="ARBA00022801"/>
    </source>
</evidence>
<evidence type="ECO:0000256" key="1">
    <source>
        <dbReference type="ARBA" id="ARBA00001947"/>
    </source>
</evidence>
<keyword evidence="6" id="KW-0862">Zinc</keyword>
<dbReference type="EMBL" id="CP034464">
    <property type="protein sequence ID" value="AZP11469.1"/>
    <property type="molecule type" value="Genomic_DNA"/>
</dbReference>
<comment type="similarity">
    <text evidence="2">Belongs to the peptidase M13 family.</text>
</comment>
<protein>
    <submittedName>
        <fullName evidence="11">M13 family peptidase</fullName>
    </submittedName>
</protein>
<dbReference type="Gene3D" id="1.10.1380.10">
    <property type="entry name" value="Neutral endopeptidase , domain2"/>
    <property type="match status" value="1"/>
</dbReference>
<gene>
    <name evidence="11" type="ORF">EJN92_05320</name>
</gene>
<dbReference type="InterPro" id="IPR042089">
    <property type="entry name" value="Peptidase_M13_dom_2"/>
</dbReference>
<evidence type="ECO:0000259" key="10">
    <source>
        <dbReference type="Pfam" id="PF05649"/>
    </source>
</evidence>
<dbReference type="Pfam" id="PF01431">
    <property type="entry name" value="Peptidase_M13"/>
    <property type="match status" value="1"/>
</dbReference>
<evidence type="ECO:0000256" key="2">
    <source>
        <dbReference type="ARBA" id="ARBA00007357"/>
    </source>
</evidence>
<organism evidence="11 12">
    <name type="scientific">Undibacterium parvum</name>
    <dbReference type="NCBI Taxonomy" id="401471"/>
    <lineage>
        <taxon>Bacteria</taxon>
        <taxon>Pseudomonadati</taxon>
        <taxon>Pseudomonadota</taxon>
        <taxon>Betaproteobacteria</taxon>
        <taxon>Burkholderiales</taxon>
        <taxon>Oxalobacteraceae</taxon>
        <taxon>Undibacterium</taxon>
    </lineage>
</organism>
<accession>A0A3S9HH97</accession>
<evidence type="ECO:0000259" key="9">
    <source>
        <dbReference type="Pfam" id="PF01431"/>
    </source>
</evidence>
<dbReference type="PANTHER" id="PTHR11733">
    <property type="entry name" value="ZINC METALLOPROTEASE FAMILY M13 NEPRILYSIN-RELATED"/>
    <property type="match status" value="1"/>
</dbReference>
<dbReference type="Pfam" id="PF05649">
    <property type="entry name" value="Peptidase_M13_N"/>
    <property type="match status" value="1"/>
</dbReference>
<comment type="cofactor">
    <cofactor evidence="1">
        <name>Zn(2+)</name>
        <dbReference type="ChEBI" id="CHEBI:29105"/>
    </cofactor>
</comment>
<evidence type="ECO:0000313" key="11">
    <source>
        <dbReference type="EMBL" id="AZP11469.1"/>
    </source>
</evidence>
<dbReference type="PROSITE" id="PS51885">
    <property type="entry name" value="NEPRILYSIN"/>
    <property type="match status" value="1"/>
</dbReference>
<keyword evidence="3" id="KW-0645">Protease</keyword>
<name>A0A3S9HH97_9BURK</name>
<dbReference type="GO" id="GO:0004222">
    <property type="term" value="F:metalloendopeptidase activity"/>
    <property type="evidence" value="ECO:0007669"/>
    <property type="project" value="InterPro"/>
</dbReference>
<dbReference type="GO" id="GO:0005886">
    <property type="term" value="C:plasma membrane"/>
    <property type="evidence" value="ECO:0007669"/>
    <property type="project" value="TreeGrafter"/>
</dbReference>
<evidence type="ECO:0000256" key="8">
    <source>
        <dbReference type="SAM" id="SignalP"/>
    </source>
</evidence>
<feature type="chain" id="PRO_5019055875" evidence="8">
    <location>
        <begin position="21"/>
        <end position="675"/>
    </location>
</feature>
<dbReference type="InterPro" id="IPR000718">
    <property type="entry name" value="Peptidase_M13"/>
</dbReference>
<dbReference type="GO" id="GO:0046872">
    <property type="term" value="F:metal ion binding"/>
    <property type="evidence" value="ECO:0007669"/>
    <property type="project" value="UniProtKB-KW"/>
</dbReference>
<sequence length="675" mass="75498">MKSYLLSTLSFSLLTGLAQAAAPTGSGIQAQAIDKTQRAQDNFFRYSQGSWLNSTEIPADKSDWGSFMKAREDVQQQLRGIVEEIASSSAHVPGSDRQKIADLYASFMDVAKLEQLGLQPLQTEMDRIAALSDKNQIPALIAHFNQIGVHAPYSLNVHPDNKDATRYVIDLSQSGLGLPNRDYYLKLDDPKTSEIRAKYQLHVEKMLALAGNKQPAANATLILALETALAKAQWSAVENRDPVKRYNLMTIAALQSSHPDYDWLAYFAKMGIQDASSKLNLRQPSYLAGFDQILKDTPLTVWQSYFEWQLINGFAHYLSAALVQEDFAFKGEILSGAKEDRSRQKRAIALVDHTLGESIGRNYVEKYFPPERKAQTTAMVGHFLTAFKQSIEGLDWMSAQTKKEAQIKLSKIKVKVGYPNQWRDYSALTITKDDLLGNVMRAHQWETQRELNKLGKPIDHEEWGMTPQTVNAYYSPTMNEIVFPAARMQAPLVDVNAEDAFNYGALGISIGHEISHAFDDSGSQYDGDGNLRDWWTKEDRIRFAAKTKVLVDQYNGYSPVPGHFLNGALTLGENIADNAGIVMALKAYKISLAGKPAPVIDGWTAEQRLFMGLAQARRSKSREQRALALIKTDPHSPGEFRVNGSLKNLPDFYQAFDVKAGDQMYLTPEQRVSIW</sequence>
<dbReference type="Proteomes" id="UP000275663">
    <property type="component" value="Chromosome"/>
</dbReference>
<evidence type="ECO:0000256" key="3">
    <source>
        <dbReference type="ARBA" id="ARBA00022670"/>
    </source>
</evidence>
<dbReference type="AlphaFoldDB" id="A0A3S9HH97"/>
<keyword evidence="4" id="KW-0479">Metal-binding</keyword>
<dbReference type="PRINTS" id="PR00786">
    <property type="entry name" value="NEPRILYSIN"/>
</dbReference>
<dbReference type="PANTHER" id="PTHR11733:SF167">
    <property type="entry name" value="FI17812P1-RELATED"/>
    <property type="match status" value="1"/>
</dbReference>
<dbReference type="CDD" id="cd08662">
    <property type="entry name" value="M13"/>
    <property type="match status" value="1"/>
</dbReference>
<keyword evidence="5" id="KW-0378">Hydrolase</keyword>
<evidence type="ECO:0000256" key="4">
    <source>
        <dbReference type="ARBA" id="ARBA00022723"/>
    </source>
</evidence>
<dbReference type="RefSeq" id="WP_126126857.1">
    <property type="nucleotide sequence ID" value="NZ_CP034464.1"/>
</dbReference>
<evidence type="ECO:0000313" key="12">
    <source>
        <dbReference type="Proteomes" id="UP000275663"/>
    </source>
</evidence>
<dbReference type="SUPFAM" id="SSF55486">
    <property type="entry name" value="Metalloproteases ('zincins'), catalytic domain"/>
    <property type="match status" value="1"/>
</dbReference>
<proteinExistence type="inferred from homology"/>
<evidence type="ECO:0000256" key="6">
    <source>
        <dbReference type="ARBA" id="ARBA00022833"/>
    </source>
</evidence>
<keyword evidence="12" id="KW-1185">Reference proteome</keyword>
<dbReference type="OrthoDB" id="9775677at2"/>
<dbReference type="InterPro" id="IPR024079">
    <property type="entry name" value="MetalloPept_cat_dom_sf"/>
</dbReference>
<feature type="domain" description="Peptidase M13 N-terminal" evidence="10">
    <location>
        <begin position="40"/>
        <end position="419"/>
    </location>
</feature>
<evidence type="ECO:0000256" key="7">
    <source>
        <dbReference type="ARBA" id="ARBA00023049"/>
    </source>
</evidence>
<dbReference type="InterPro" id="IPR008753">
    <property type="entry name" value="Peptidase_M13_N"/>
</dbReference>
<dbReference type="Gene3D" id="3.40.390.10">
    <property type="entry name" value="Collagenase (Catalytic Domain)"/>
    <property type="match status" value="1"/>
</dbReference>
<dbReference type="KEGG" id="upv:EJN92_05320"/>
<feature type="domain" description="Peptidase M13 C-terminal" evidence="9">
    <location>
        <begin position="471"/>
        <end position="672"/>
    </location>
</feature>